<name>A0A9Q0NQJ6_SALVM</name>
<evidence type="ECO:0000256" key="1">
    <source>
        <dbReference type="SAM" id="MobiDB-lite"/>
    </source>
</evidence>
<comment type="caution">
    <text evidence="2">The sequence shown here is derived from an EMBL/GenBank/DDBJ whole genome shotgun (WGS) entry which is preliminary data.</text>
</comment>
<sequence length="119" mass="12774">MPASFALAQKPPSPRKAKKAVPSSGALHPVDAMALSRGHEAVQRKKKAKQSASSSQPSKPFSSTAITILDDPSENDLVWIAPLTLPLSLQSSKQYKTHRKGLLPLPNPGIDKSSGKRQR</sequence>
<evidence type="ECO:0000313" key="2">
    <source>
        <dbReference type="EMBL" id="KAJ6674125.1"/>
    </source>
</evidence>
<proteinExistence type="predicted"/>
<protein>
    <submittedName>
        <fullName evidence="2">Uncharacterized protein</fullName>
    </submittedName>
</protein>
<feature type="compositionally biased region" description="Low complexity" evidence="1">
    <location>
        <begin position="50"/>
        <end position="63"/>
    </location>
</feature>
<feature type="region of interest" description="Disordered" evidence="1">
    <location>
        <begin position="90"/>
        <end position="119"/>
    </location>
</feature>
<dbReference type="Proteomes" id="UP001151529">
    <property type="component" value="Chromosome 18"/>
</dbReference>
<reference evidence="2 3" key="1">
    <citation type="journal article" date="2023" name="Int. J. Mol. Sci.">
        <title>De Novo Assembly and Annotation of 11 Diverse Shrub Willow (Salix) Genomes Reveals Novel Gene Organization in Sex-Linked Regions.</title>
        <authorList>
            <person name="Hyden B."/>
            <person name="Feng K."/>
            <person name="Yates T.B."/>
            <person name="Jawdy S."/>
            <person name="Cereghino C."/>
            <person name="Smart L.B."/>
            <person name="Muchero W."/>
        </authorList>
    </citation>
    <scope>NUCLEOTIDE SEQUENCE [LARGE SCALE GENOMIC DNA]</scope>
    <source>
        <tissue evidence="2">Shoot tip</tissue>
    </source>
</reference>
<keyword evidence="3" id="KW-1185">Reference proteome</keyword>
<feature type="region of interest" description="Disordered" evidence="1">
    <location>
        <begin position="1"/>
        <end position="66"/>
    </location>
</feature>
<gene>
    <name evidence="2" type="ORF">OIU85_013062</name>
</gene>
<accession>A0A9Q0NQJ6</accession>
<evidence type="ECO:0000313" key="3">
    <source>
        <dbReference type="Proteomes" id="UP001151529"/>
    </source>
</evidence>
<organism evidence="2 3">
    <name type="scientific">Salix viminalis</name>
    <name type="common">Common osier</name>
    <name type="synonym">Basket willow</name>
    <dbReference type="NCBI Taxonomy" id="40686"/>
    <lineage>
        <taxon>Eukaryota</taxon>
        <taxon>Viridiplantae</taxon>
        <taxon>Streptophyta</taxon>
        <taxon>Embryophyta</taxon>
        <taxon>Tracheophyta</taxon>
        <taxon>Spermatophyta</taxon>
        <taxon>Magnoliopsida</taxon>
        <taxon>eudicotyledons</taxon>
        <taxon>Gunneridae</taxon>
        <taxon>Pentapetalae</taxon>
        <taxon>rosids</taxon>
        <taxon>fabids</taxon>
        <taxon>Malpighiales</taxon>
        <taxon>Salicaceae</taxon>
        <taxon>Saliceae</taxon>
        <taxon>Salix</taxon>
    </lineage>
</organism>
<dbReference type="AlphaFoldDB" id="A0A9Q0NQJ6"/>
<dbReference type="OrthoDB" id="691083at2759"/>
<dbReference type="EMBL" id="JAPFFL010000017">
    <property type="protein sequence ID" value="KAJ6674125.1"/>
    <property type="molecule type" value="Genomic_DNA"/>
</dbReference>